<accession>A0A3T0E8Q2</accession>
<evidence type="ECO:0000256" key="2">
    <source>
        <dbReference type="ARBA" id="ARBA00022649"/>
    </source>
</evidence>
<dbReference type="GO" id="GO:0004519">
    <property type="term" value="F:endonuclease activity"/>
    <property type="evidence" value="ECO:0007669"/>
    <property type="project" value="UniProtKB-KW"/>
</dbReference>
<keyword evidence="6" id="KW-0694">RNA-binding</keyword>
<evidence type="ECO:0000256" key="4">
    <source>
        <dbReference type="ARBA" id="ARBA00022759"/>
    </source>
</evidence>
<dbReference type="RefSeq" id="WP_127566095.1">
    <property type="nucleotide sequence ID" value="NZ_BMFB01000005.1"/>
</dbReference>
<organism evidence="8 9">
    <name type="scientific">Glycocaulis alkaliphilus</name>
    <dbReference type="NCBI Taxonomy" id="1434191"/>
    <lineage>
        <taxon>Bacteria</taxon>
        <taxon>Pseudomonadati</taxon>
        <taxon>Pseudomonadota</taxon>
        <taxon>Alphaproteobacteria</taxon>
        <taxon>Maricaulales</taxon>
        <taxon>Maricaulaceae</taxon>
        <taxon>Glycocaulis</taxon>
    </lineage>
</organism>
<keyword evidence="4" id="KW-0255">Endonuclease</keyword>
<dbReference type="SUPFAM" id="SSF54786">
    <property type="entry name" value="YcfA/nrd intein domain"/>
    <property type="match status" value="1"/>
</dbReference>
<keyword evidence="3" id="KW-0540">Nuclease</keyword>
<evidence type="ECO:0000313" key="8">
    <source>
        <dbReference type="EMBL" id="AZU03689.1"/>
    </source>
</evidence>
<evidence type="ECO:0000256" key="5">
    <source>
        <dbReference type="ARBA" id="ARBA00022801"/>
    </source>
</evidence>
<gene>
    <name evidence="8" type="ORF">X907_1151</name>
</gene>
<dbReference type="KEGG" id="gak:X907_1151"/>
<protein>
    <submittedName>
        <fullName evidence="8">Uncharacterized protein</fullName>
    </submittedName>
</protein>
<keyword evidence="5" id="KW-0378">Hydrolase</keyword>
<evidence type="ECO:0000313" key="9">
    <source>
        <dbReference type="Proteomes" id="UP000286954"/>
    </source>
</evidence>
<name>A0A3T0E8Q2_9PROT</name>
<keyword evidence="7" id="KW-0346">Stress response</keyword>
<dbReference type="Pfam" id="PF07927">
    <property type="entry name" value="HicA_toxin"/>
    <property type="match status" value="1"/>
</dbReference>
<dbReference type="InterPro" id="IPR038570">
    <property type="entry name" value="HicA_sf"/>
</dbReference>
<dbReference type="GO" id="GO:0003729">
    <property type="term" value="F:mRNA binding"/>
    <property type="evidence" value="ECO:0007669"/>
    <property type="project" value="InterPro"/>
</dbReference>
<dbReference type="Gene3D" id="3.30.920.30">
    <property type="entry name" value="Hypothetical protein"/>
    <property type="match status" value="1"/>
</dbReference>
<evidence type="ECO:0000256" key="3">
    <source>
        <dbReference type="ARBA" id="ARBA00022722"/>
    </source>
</evidence>
<dbReference type="InterPro" id="IPR012933">
    <property type="entry name" value="HicA_mRNA_interferase"/>
</dbReference>
<dbReference type="PANTHER" id="PTHR34873:SF3">
    <property type="entry name" value="ADDICTION MODULE TOXIN, HICA FAMILY"/>
    <property type="match status" value="1"/>
</dbReference>
<sequence length="65" mass="7346">MLTSREVIARLEKAGWRKIRQRGSHVQMKKDGVAAIVTVPHPKKDLKRGTLRSIERASGVQLIKD</sequence>
<evidence type="ECO:0000256" key="1">
    <source>
        <dbReference type="ARBA" id="ARBA00006620"/>
    </source>
</evidence>
<dbReference type="PANTHER" id="PTHR34873">
    <property type="entry name" value="SSR1766 PROTEIN"/>
    <property type="match status" value="1"/>
</dbReference>
<keyword evidence="9" id="KW-1185">Reference proteome</keyword>
<dbReference type="Proteomes" id="UP000286954">
    <property type="component" value="Chromosome"/>
</dbReference>
<keyword evidence="2" id="KW-1277">Toxin-antitoxin system</keyword>
<evidence type="ECO:0000256" key="7">
    <source>
        <dbReference type="ARBA" id="ARBA00023016"/>
    </source>
</evidence>
<evidence type="ECO:0000256" key="6">
    <source>
        <dbReference type="ARBA" id="ARBA00022884"/>
    </source>
</evidence>
<dbReference type="AlphaFoldDB" id="A0A3T0E8Q2"/>
<dbReference type="OrthoDB" id="9811409at2"/>
<reference evidence="8 9" key="1">
    <citation type="submission" date="2016-12" db="EMBL/GenBank/DDBJ databases">
        <title>The genome of dimorphic prosthecate Glycocaulis alkaliphilus 6b-8t, isolated from crude oil dictates its adaptability in petroleum environments.</title>
        <authorList>
            <person name="Wu X.-L."/>
            <person name="Geng S."/>
        </authorList>
    </citation>
    <scope>NUCLEOTIDE SEQUENCE [LARGE SCALE GENOMIC DNA]</scope>
    <source>
        <strain evidence="8 9">6B-8</strain>
    </source>
</reference>
<dbReference type="EMBL" id="CP018911">
    <property type="protein sequence ID" value="AZU03689.1"/>
    <property type="molecule type" value="Genomic_DNA"/>
</dbReference>
<dbReference type="GO" id="GO:0016787">
    <property type="term" value="F:hydrolase activity"/>
    <property type="evidence" value="ECO:0007669"/>
    <property type="project" value="UniProtKB-KW"/>
</dbReference>
<proteinExistence type="inferred from homology"/>
<comment type="similarity">
    <text evidence="1">Belongs to the HicA mRNA interferase family.</text>
</comment>